<evidence type="ECO:0000313" key="1">
    <source>
        <dbReference type="EMBL" id="PIK57735.1"/>
    </source>
</evidence>
<dbReference type="EMBL" id="MRZV01000133">
    <property type="protein sequence ID" value="PIK57735.1"/>
    <property type="molecule type" value="Genomic_DNA"/>
</dbReference>
<reference evidence="1 2" key="1">
    <citation type="journal article" date="2017" name="PLoS Biol.">
        <title>The sea cucumber genome provides insights into morphological evolution and visceral regeneration.</title>
        <authorList>
            <person name="Zhang X."/>
            <person name="Sun L."/>
            <person name="Yuan J."/>
            <person name="Sun Y."/>
            <person name="Gao Y."/>
            <person name="Zhang L."/>
            <person name="Li S."/>
            <person name="Dai H."/>
            <person name="Hamel J.F."/>
            <person name="Liu C."/>
            <person name="Yu Y."/>
            <person name="Liu S."/>
            <person name="Lin W."/>
            <person name="Guo K."/>
            <person name="Jin S."/>
            <person name="Xu P."/>
            <person name="Storey K.B."/>
            <person name="Huan P."/>
            <person name="Zhang T."/>
            <person name="Zhou Y."/>
            <person name="Zhang J."/>
            <person name="Lin C."/>
            <person name="Li X."/>
            <person name="Xing L."/>
            <person name="Huo D."/>
            <person name="Sun M."/>
            <person name="Wang L."/>
            <person name="Mercier A."/>
            <person name="Li F."/>
            <person name="Yang H."/>
            <person name="Xiang J."/>
        </authorList>
    </citation>
    <scope>NUCLEOTIDE SEQUENCE [LARGE SCALE GENOMIC DNA]</scope>
    <source>
        <strain evidence="1">Shaxun</strain>
        <tissue evidence="1">Muscle</tissue>
    </source>
</reference>
<dbReference type="AlphaFoldDB" id="A0A2G8LC01"/>
<comment type="caution">
    <text evidence="1">The sequence shown here is derived from an EMBL/GenBank/DDBJ whole genome shotgun (WGS) entry which is preliminary data.</text>
</comment>
<gene>
    <name evidence="1" type="ORF">BSL78_05343</name>
</gene>
<organism evidence="1 2">
    <name type="scientific">Stichopus japonicus</name>
    <name type="common">Sea cucumber</name>
    <dbReference type="NCBI Taxonomy" id="307972"/>
    <lineage>
        <taxon>Eukaryota</taxon>
        <taxon>Metazoa</taxon>
        <taxon>Echinodermata</taxon>
        <taxon>Eleutherozoa</taxon>
        <taxon>Echinozoa</taxon>
        <taxon>Holothuroidea</taxon>
        <taxon>Aspidochirotacea</taxon>
        <taxon>Aspidochirotida</taxon>
        <taxon>Stichopodidae</taxon>
        <taxon>Apostichopus</taxon>
    </lineage>
</organism>
<sequence length="239" mass="26490">MCFKLHVVIRVDDDEGTELTIESDSVNGCYEQAWVVQLPESSQYAMKVSNKNSSANVVFFEGIYPSVIPLGYIVSDSQPSTGGFVTHVTNTTITVVAFPDYQCHYGENIRSFINIQVEMKRENLDVALGQDDIFSMSSAQLCYTDNLFANRRVFSSQKELFVESDRIFSSCALLSVGDPWTVNELTNNQFVMGSILLHRSRSSIGVLQSVGPYGIDDCPYNIKVHSAVPSGKLACLKPE</sequence>
<evidence type="ECO:0000313" key="2">
    <source>
        <dbReference type="Proteomes" id="UP000230750"/>
    </source>
</evidence>
<dbReference type="Proteomes" id="UP000230750">
    <property type="component" value="Unassembled WGS sequence"/>
</dbReference>
<accession>A0A2G8LC01</accession>
<proteinExistence type="predicted"/>
<keyword evidence="2" id="KW-1185">Reference proteome</keyword>
<protein>
    <submittedName>
        <fullName evidence="1">Uncharacterized protein</fullName>
    </submittedName>
</protein>
<name>A0A2G8LC01_STIJA</name>